<dbReference type="HOGENOM" id="CLU_087037_0_0_1"/>
<evidence type="ECO:0000313" key="3">
    <source>
        <dbReference type="Proteomes" id="UP000054477"/>
    </source>
</evidence>
<proteinExistence type="predicted"/>
<evidence type="ECO:0000256" key="1">
    <source>
        <dbReference type="SAM" id="MobiDB-lite"/>
    </source>
</evidence>
<gene>
    <name evidence="2" type="ORF">K443DRAFT_617609</name>
</gene>
<organism evidence="2 3">
    <name type="scientific">Laccaria amethystina LaAM-08-1</name>
    <dbReference type="NCBI Taxonomy" id="1095629"/>
    <lineage>
        <taxon>Eukaryota</taxon>
        <taxon>Fungi</taxon>
        <taxon>Dikarya</taxon>
        <taxon>Basidiomycota</taxon>
        <taxon>Agaricomycotina</taxon>
        <taxon>Agaricomycetes</taxon>
        <taxon>Agaricomycetidae</taxon>
        <taxon>Agaricales</taxon>
        <taxon>Agaricineae</taxon>
        <taxon>Hydnangiaceae</taxon>
        <taxon>Laccaria</taxon>
    </lineage>
</organism>
<feature type="region of interest" description="Disordered" evidence="1">
    <location>
        <begin position="63"/>
        <end position="109"/>
    </location>
</feature>
<evidence type="ECO:0000313" key="2">
    <source>
        <dbReference type="EMBL" id="KIK00149.1"/>
    </source>
</evidence>
<reference evidence="2 3" key="1">
    <citation type="submission" date="2014-04" db="EMBL/GenBank/DDBJ databases">
        <authorList>
            <consortium name="DOE Joint Genome Institute"/>
            <person name="Kuo A."/>
            <person name="Kohler A."/>
            <person name="Nagy L.G."/>
            <person name="Floudas D."/>
            <person name="Copeland A."/>
            <person name="Barry K.W."/>
            <person name="Cichocki N."/>
            <person name="Veneault-Fourrey C."/>
            <person name="LaButti K."/>
            <person name="Lindquist E.A."/>
            <person name="Lipzen A."/>
            <person name="Lundell T."/>
            <person name="Morin E."/>
            <person name="Murat C."/>
            <person name="Sun H."/>
            <person name="Tunlid A."/>
            <person name="Henrissat B."/>
            <person name="Grigoriev I.V."/>
            <person name="Hibbett D.S."/>
            <person name="Martin F."/>
            <person name="Nordberg H.P."/>
            <person name="Cantor M.N."/>
            <person name="Hua S.X."/>
        </authorList>
    </citation>
    <scope>NUCLEOTIDE SEQUENCE [LARGE SCALE GENOMIC DNA]</scope>
    <source>
        <strain evidence="2 3">LaAM-08-1</strain>
    </source>
</reference>
<protein>
    <submittedName>
        <fullName evidence="2">Uncharacterized protein</fullName>
    </submittedName>
</protein>
<accession>A0A0C9XEW8</accession>
<dbReference type="AlphaFoldDB" id="A0A0C9XEW8"/>
<dbReference type="EMBL" id="KN838632">
    <property type="protein sequence ID" value="KIK00149.1"/>
    <property type="molecule type" value="Genomic_DNA"/>
</dbReference>
<name>A0A0C9XEW8_9AGAR</name>
<keyword evidence="3" id="KW-1185">Reference proteome</keyword>
<reference evidence="3" key="2">
    <citation type="submission" date="2015-01" db="EMBL/GenBank/DDBJ databases">
        <title>Evolutionary Origins and Diversification of the Mycorrhizal Mutualists.</title>
        <authorList>
            <consortium name="DOE Joint Genome Institute"/>
            <consortium name="Mycorrhizal Genomics Consortium"/>
            <person name="Kohler A."/>
            <person name="Kuo A."/>
            <person name="Nagy L.G."/>
            <person name="Floudas D."/>
            <person name="Copeland A."/>
            <person name="Barry K.W."/>
            <person name="Cichocki N."/>
            <person name="Veneault-Fourrey C."/>
            <person name="LaButti K."/>
            <person name="Lindquist E.A."/>
            <person name="Lipzen A."/>
            <person name="Lundell T."/>
            <person name="Morin E."/>
            <person name="Murat C."/>
            <person name="Riley R."/>
            <person name="Ohm R."/>
            <person name="Sun H."/>
            <person name="Tunlid A."/>
            <person name="Henrissat B."/>
            <person name="Grigoriev I.V."/>
            <person name="Hibbett D.S."/>
            <person name="Martin F."/>
        </authorList>
    </citation>
    <scope>NUCLEOTIDE SEQUENCE [LARGE SCALE GENOMIC DNA]</scope>
    <source>
        <strain evidence="3">LaAM-08-1</strain>
    </source>
</reference>
<sequence>MSSQIISPVAPIRSTRSLQETKKSLAALSESNVIAVVSTLRSSNNTKKSQSVRNVASSLKPIEILIPSRKHEREEDPENEIQKKARNHNTSEPVGPSKRRDWSDNPEPTTKAKFDAVIRKLLARRASRSRCPTAIEREQTRIEILEADPCVEWFTLVSVMCAGCHREFSMDGRQGYYRKLWEKHRDYSCLGSKEIMAGHDRRHRYDEAERWMVSRSAM</sequence>
<dbReference type="Proteomes" id="UP000054477">
    <property type="component" value="Unassembled WGS sequence"/>
</dbReference>